<dbReference type="InterPro" id="IPR036291">
    <property type="entry name" value="NAD(P)-bd_dom_sf"/>
</dbReference>
<evidence type="ECO:0000259" key="10">
    <source>
        <dbReference type="SMART" id="SM00829"/>
    </source>
</evidence>
<evidence type="ECO:0000313" key="12">
    <source>
        <dbReference type="Proteomes" id="UP000662818"/>
    </source>
</evidence>
<evidence type="ECO:0000256" key="1">
    <source>
        <dbReference type="ARBA" id="ARBA00001947"/>
    </source>
</evidence>
<dbReference type="Pfam" id="PF00107">
    <property type="entry name" value="ADH_zinc_N"/>
    <property type="match status" value="1"/>
</dbReference>
<dbReference type="InterPro" id="IPR013149">
    <property type="entry name" value="ADH-like_C"/>
</dbReference>
<gene>
    <name evidence="11" type="ORF">CFH99_15215</name>
</gene>
<protein>
    <recommendedName>
        <fullName evidence="3">alcohol dehydrogenase</fullName>
        <ecNumber evidence="3">1.1.1.1</ecNumber>
    </recommendedName>
</protein>
<dbReference type="PANTHER" id="PTHR42940">
    <property type="entry name" value="ALCOHOL DEHYDROGENASE 1-RELATED"/>
    <property type="match status" value="1"/>
</dbReference>
<dbReference type="NCBIfam" id="NF006940">
    <property type="entry name" value="PRK09422.1"/>
    <property type="match status" value="1"/>
</dbReference>
<sequence>MRAAVVHQFTEPLSVEERPVPNPGPGQVLVRIEASGLCHTDIHAAHGDWPVKPVPPFIPGHEGVGTIEAVGPGVTVRSVGERVALPWLGHACGRCDHCVGGWETLCEQQQNTGYSIDGCFAEYAVADAAYVVPVPDAVPSIDAAPLTCAGVTTYKAVKVAGITPGERVAVYGIGGLGHLAVQYARLVGAVVIAVDVDDAKLEMARELGADHVVNARATDPVAAVEALGGADVAIVLAVFPTVFEQAMASLRRGGRLVCVGLPPETEGPMALPIFPTVLKGISVIGSIVGTRQDLAEVFDLHARGRTRVITETRKLDEVNEAVADVLAGRTPARIVLAP</sequence>
<evidence type="ECO:0000313" key="11">
    <source>
        <dbReference type="EMBL" id="QSR26979.1"/>
    </source>
</evidence>
<feature type="domain" description="Enoyl reductase (ER)" evidence="10">
    <location>
        <begin position="8"/>
        <end position="336"/>
    </location>
</feature>
<keyword evidence="4 9" id="KW-0479">Metal-binding</keyword>
<dbReference type="InterPro" id="IPR002328">
    <property type="entry name" value="ADH_Zn_CS"/>
</dbReference>
<dbReference type="Proteomes" id="UP000662818">
    <property type="component" value="Chromosome"/>
</dbReference>
<comment type="cofactor">
    <cofactor evidence="1 9">
        <name>Zn(2+)</name>
        <dbReference type="ChEBI" id="CHEBI:29105"/>
    </cofactor>
</comment>
<dbReference type="SMART" id="SM00829">
    <property type="entry name" value="PKS_ER"/>
    <property type="match status" value="1"/>
</dbReference>
<evidence type="ECO:0000256" key="8">
    <source>
        <dbReference type="ARBA" id="ARBA00049243"/>
    </source>
</evidence>
<comment type="similarity">
    <text evidence="2 9">Belongs to the zinc-containing alcohol dehydrogenase family.</text>
</comment>
<dbReference type="CDD" id="cd08297">
    <property type="entry name" value="CAD3"/>
    <property type="match status" value="1"/>
</dbReference>
<dbReference type="InterPro" id="IPR020843">
    <property type="entry name" value="ER"/>
</dbReference>
<organism evidence="11 12">
    <name type="scientific">Nocardioides aromaticivorans</name>
    <dbReference type="NCBI Taxonomy" id="200618"/>
    <lineage>
        <taxon>Bacteria</taxon>
        <taxon>Bacillati</taxon>
        <taxon>Actinomycetota</taxon>
        <taxon>Actinomycetes</taxon>
        <taxon>Propionibacteriales</taxon>
        <taxon>Nocardioidaceae</taxon>
        <taxon>Nocardioides</taxon>
    </lineage>
</organism>
<evidence type="ECO:0000256" key="4">
    <source>
        <dbReference type="ARBA" id="ARBA00022723"/>
    </source>
</evidence>
<comment type="catalytic activity">
    <reaction evidence="8">
        <text>a primary alcohol + NAD(+) = an aldehyde + NADH + H(+)</text>
        <dbReference type="Rhea" id="RHEA:10736"/>
        <dbReference type="ChEBI" id="CHEBI:15378"/>
        <dbReference type="ChEBI" id="CHEBI:15734"/>
        <dbReference type="ChEBI" id="CHEBI:17478"/>
        <dbReference type="ChEBI" id="CHEBI:57540"/>
        <dbReference type="ChEBI" id="CHEBI:57945"/>
        <dbReference type="EC" id="1.1.1.1"/>
    </reaction>
</comment>
<dbReference type="SUPFAM" id="SSF51735">
    <property type="entry name" value="NAD(P)-binding Rossmann-fold domains"/>
    <property type="match status" value="1"/>
</dbReference>
<name>A0ABX7PMC8_9ACTN</name>
<dbReference type="Gene3D" id="3.40.50.720">
    <property type="entry name" value="NAD(P)-binding Rossmann-like Domain"/>
    <property type="match status" value="1"/>
</dbReference>
<dbReference type="RefSeq" id="WP_207006096.1">
    <property type="nucleotide sequence ID" value="NZ_CP022295.1"/>
</dbReference>
<evidence type="ECO:0000256" key="2">
    <source>
        <dbReference type="ARBA" id="ARBA00008072"/>
    </source>
</evidence>
<evidence type="ECO:0000256" key="7">
    <source>
        <dbReference type="ARBA" id="ARBA00049164"/>
    </source>
</evidence>
<dbReference type="EC" id="1.1.1.1" evidence="3"/>
<reference evidence="11 12" key="1">
    <citation type="submission" date="2017-06" db="EMBL/GenBank/DDBJ databases">
        <title>Complete Genome Sequence of the Soil Carbazole-Degrading Bacterium Nocardioides aromaticivorans IC177.</title>
        <authorList>
            <person name="Vejarano F."/>
            <person name="Suzuki-Minakuchi C."/>
            <person name="Ohtsubo Y."/>
            <person name="Tsuda M."/>
            <person name="Okada K."/>
            <person name="Nojiri H."/>
        </authorList>
    </citation>
    <scope>NUCLEOTIDE SEQUENCE [LARGE SCALE GENOMIC DNA]</scope>
    <source>
        <strain evidence="11 12">IC177</strain>
    </source>
</reference>
<proteinExistence type="inferred from homology"/>
<keyword evidence="12" id="KW-1185">Reference proteome</keyword>
<dbReference type="EMBL" id="CP022295">
    <property type="protein sequence ID" value="QSR26979.1"/>
    <property type="molecule type" value="Genomic_DNA"/>
</dbReference>
<comment type="catalytic activity">
    <reaction evidence="7">
        <text>a secondary alcohol + NAD(+) = a ketone + NADH + H(+)</text>
        <dbReference type="Rhea" id="RHEA:10740"/>
        <dbReference type="ChEBI" id="CHEBI:15378"/>
        <dbReference type="ChEBI" id="CHEBI:17087"/>
        <dbReference type="ChEBI" id="CHEBI:35681"/>
        <dbReference type="ChEBI" id="CHEBI:57540"/>
        <dbReference type="ChEBI" id="CHEBI:57945"/>
        <dbReference type="EC" id="1.1.1.1"/>
    </reaction>
</comment>
<dbReference type="Pfam" id="PF08240">
    <property type="entry name" value="ADH_N"/>
    <property type="match status" value="1"/>
</dbReference>
<dbReference type="SUPFAM" id="SSF50129">
    <property type="entry name" value="GroES-like"/>
    <property type="match status" value="1"/>
</dbReference>
<evidence type="ECO:0000256" key="6">
    <source>
        <dbReference type="ARBA" id="ARBA00023002"/>
    </source>
</evidence>
<keyword evidence="5 9" id="KW-0862">Zinc</keyword>
<dbReference type="PROSITE" id="PS00059">
    <property type="entry name" value="ADH_ZINC"/>
    <property type="match status" value="1"/>
</dbReference>
<keyword evidence="6" id="KW-0560">Oxidoreductase</keyword>
<accession>A0ABX7PMC8</accession>
<dbReference type="InterPro" id="IPR011032">
    <property type="entry name" value="GroES-like_sf"/>
</dbReference>
<dbReference type="Gene3D" id="3.90.180.10">
    <property type="entry name" value="Medium-chain alcohol dehydrogenases, catalytic domain"/>
    <property type="match status" value="1"/>
</dbReference>
<dbReference type="PANTHER" id="PTHR42940:SF8">
    <property type="entry name" value="VACUOLAR PROTEIN SORTING-ASSOCIATED PROTEIN 11"/>
    <property type="match status" value="1"/>
</dbReference>
<dbReference type="InterPro" id="IPR013154">
    <property type="entry name" value="ADH-like_N"/>
</dbReference>
<evidence type="ECO:0000256" key="5">
    <source>
        <dbReference type="ARBA" id="ARBA00022833"/>
    </source>
</evidence>
<evidence type="ECO:0000256" key="3">
    <source>
        <dbReference type="ARBA" id="ARBA00013190"/>
    </source>
</evidence>
<evidence type="ECO:0000256" key="9">
    <source>
        <dbReference type="RuleBase" id="RU361277"/>
    </source>
</evidence>